<evidence type="ECO:0000256" key="3">
    <source>
        <dbReference type="ARBA" id="ARBA00023002"/>
    </source>
</evidence>
<organism evidence="10 11">
    <name type="scientific">Sinorhizobium saheli</name>
    <dbReference type="NCBI Taxonomy" id="36856"/>
    <lineage>
        <taxon>Bacteria</taxon>
        <taxon>Pseudomonadati</taxon>
        <taxon>Pseudomonadota</taxon>
        <taxon>Alphaproteobacteria</taxon>
        <taxon>Hyphomicrobiales</taxon>
        <taxon>Rhizobiaceae</taxon>
        <taxon>Sinorhizobium/Ensifer group</taxon>
        <taxon>Sinorhizobium</taxon>
    </lineage>
</organism>
<feature type="domain" description="Alcohol dehydrogenase iron-type/glycerol dehydrogenase GldA" evidence="8">
    <location>
        <begin position="20"/>
        <end position="176"/>
    </location>
</feature>
<dbReference type="Proteomes" id="UP000078507">
    <property type="component" value="Unassembled WGS sequence"/>
</dbReference>
<dbReference type="InterPro" id="IPR056798">
    <property type="entry name" value="ADH_Fe_C"/>
</dbReference>
<evidence type="ECO:0000256" key="2">
    <source>
        <dbReference type="ARBA" id="ARBA00007358"/>
    </source>
</evidence>
<dbReference type="Gene3D" id="1.20.1090.10">
    <property type="entry name" value="Dehydroquinate synthase-like - alpha domain"/>
    <property type="match status" value="1"/>
</dbReference>
<evidence type="ECO:0000259" key="8">
    <source>
        <dbReference type="Pfam" id="PF00465"/>
    </source>
</evidence>
<evidence type="ECO:0000256" key="6">
    <source>
        <dbReference type="ARBA" id="ARBA00074848"/>
    </source>
</evidence>
<evidence type="ECO:0000256" key="5">
    <source>
        <dbReference type="ARBA" id="ARBA00049243"/>
    </source>
</evidence>
<name>A0A178YTA0_SINSA</name>
<gene>
    <name evidence="10" type="ORF">ATB98_02080</name>
</gene>
<dbReference type="Gene3D" id="3.40.50.1970">
    <property type="match status" value="1"/>
</dbReference>
<protein>
    <recommendedName>
        <fullName evidence="6">Alcohol dehydrogenase 2</fullName>
    </recommendedName>
    <alternativeName>
        <fullName evidence="7">Alcohol dehydrogenase II</fullName>
    </alternativeName>
</protein>
<dbReference type="InterPro" id="IPR039697">
    <property type="entry name" value="Alcohol_dehydrogenase_Fe"/>
</dbReference>
<keyword evidence="3" id="KW-0560">Oxidoreductase</keyword>
<keyword evidence="11" id="KW-1185">Reference proteome</keyword>
<evidence type="ECO:0000256" key="4">
    <source>
        <dbReference type="ARBA" id="ARBA00049164"/>
    </source>
</evidence>
<dbReference type="FunFam" id="1.20.1090.10:FF:000001">
    <property type="entry name" value="Aldehyde-alcohol dehydrogenase"/>
    <property type="match status" value="1"/>
</dbReference>
<feature type="domain" description="Fe-containing alcohol dehydrogenase-like C-terminal" evidence="9">
    <location>
        <begin position="188"/>
        <end position="384"/>
    </location>
</feature>
<evidence type="ECO:0000256" key="7">
    <source>
        <dbReference type="ARBA" id="ARBA00076680"/>
    </source>
</evidence>
<dbReference type="AlphaFoldDB" id="A0A178YTA0"/>
<dbReference type="RefSeq" id="WP_066867857.1">
    <property type="nucleotide sequence ID" value="NZ_LNQB01000033.1"/>
</dbReference>
<dbReference type="SUPFAM" id="SSF56796">
    <property type="entry name" value="Dehydroquinate synthase-like"/>
    <property type="match status" value="1"/>
</dbReference>
<dbReference type="OrthoDB" id="9815791at2"/>
<dbReference type="Pfam" id="PF00465">
    <property type="entry name" value="Fe-ADH"/>
    <property type="match status" value="1"/>
</dbReference>
<dbReference type="GO" id="GO:0004022">
    <property type="term" value="F:alcohol dehydrogenase (NAD+) activity"/>
    <property type="evidence" value="ECO:0007669"/>
    <property type="project" value="UniProtKB-EC"/>
</dbReference>
<comment type="catalytic activity">
    <reaction evidence="4">
        <text>a secondary alcohol + NAD(+) = a ketone + NADH + H(+)</text>
        <dbReference type="Rhea" id="RHEA:10740"/>
        <dbReference type="ChEBI" id="CHEBI:15378"/>
        <dbReference type="ChEBI" id="CHEBI:17087"/>
        <dbReference type="ChEBI" id="CHEBI:35681"/>
        <dbReference type="ChEBI" id="CHEBI:57540"/>
        <dbReference type="ChEBI" id="CHEBI:57945"/>
        <dbReference type="EC" id="1.1.1.1"/>
    </reaction>
</comment>
<dbReference type="PANTHER" id="PTHR11496:SF102">
    <property type="entry name" value="ALCOHOL DEHYDROGENASE 4"/>
    <property type="match status" value="1"/>
</dbReference>
<evidence type="ECO:0000256" key="1">
    <source>
        <dbReference type="ARBA" id="ARBA00001962"/>
    </source>
</evidence>
<dbReference type="EMBL" id="LNQB01000033">
    <property type="protein sequence ID" value="OAP50416.1"/>
    <property type="molecule type" value="Genomic_DNA"/>
</dbReference>
<dbReference type="STRING" id="36856.ATB98_02080"/>
<sequence>MQEFEFQTVPAMKIAWGGSKRLGNVIAARFKPRNALFITDAGLVKAGLVAPIISNLVGAGFAVTVFDKVIADPPENVVYDCVEAGRQARADIIVGCGGGSSLDVAKLVAVLLSSNQPLADMYGIDQVKGARLPLILLPTTAGTGSEVTNISIITTTEFTKMGVVSPQLYADFVMLDAELTVMLPRIHTAASGIDAMVHAIEAYTSKHKKNAFSDALAREALKLLGGNLIAACNEPSNRTARENMLLGATLAGQSFANSPVAAVHALAYPLGARYHIPHGLSNALMLGPVLRFNAKEVALLYSELADVLHLGGQGNSMSRANAFVDHMKMLLIESGAPRRLRDVGVTEECLSTLAAAAMRQNRLLANNPVEVSEEDALALYREAF</sequence>
<accession>A0A178YTA0</accession>
<dbReference type="PANTHER" id="PTHR11496">
    <property type="entry name" value="ALCOHOL DEHYDROGENASE"/>
    <property type="match status" value="1"/>
</dbReference>
<evidence type="ECO:0000313" key="10">
    <source>
        <dbReference type="EMBL" id="OAP50416.1"/>
    </source>
</evidence>
<evidence type="ECO:0000259" key="9">
    <source>
        <dbReference type="Pfam" id="PF25137"/>
    </source>
</evidence>
<reference evidence="10 11" key="1">
    <citation type="submission" date="2015-11" db="EMBL/GenBank/DDBJ databases">
        <title>Ensifer anhuiense sp. nov., an effective nitrogen fixation bacterium with Glycine soja.</title>
        <authorList>
            <person name="Yan H."/>
            <person name="Chen W."/>
        </authorList>
    </citation>
    <scope>NUCLEOTIDE SEQUENCE [LARGE SCALE GENOMIC DNA]</scope>
    <source>
        <strain evidence="10 11">LMG 7837</strain>
    </source>
</reference>
<comment type="catalytic activity">
    <reaction evidence="5">
        <text>a primary alcohol + NAD(+) = an aldehyde + NADH + H(+)</text>
        <dbReference type="Rhea" id="RHEA:10736"/>
        <dbReference type="ChEBI" id="CHEBI:15378"/>
        <dbReference type="ChEBI" id="CHEBI:15734"/>
        <dbReference type="ChEBI" id="CHEBI:17478"/>
        <dbReference type="ChEBI" id="CHEBI:57540"/>
        <dbReference type="ChEBI" id="CHEBI:57945"/>
        <dbReference type="EC" id="1.1.1.1"/>
    </reaction>
</comment>
<comment type="cofactor">
    <cofactor evidence="1">
        <name>Fe cation</name>
        <dbReference type="ChEBI" id="CHEBI:24875"/>
    </cofactor>
</comment>
<dbReference type="CDD" id="cd08193">
    <property type="entry name" value="HVD"/>
    <property type="match status" value="1"/>
</dbReference>
<dbReference type="FunFam" id="3.40.50.1970:FF:000003">
    <property type="entry name" value="Alcohol dehydrogenase, iron-containing"/>
    <property type="match status" value="1"/>
</dbReference>
<comment type="caution">
    <text evidence="10">The sequence shown here is derived from an EMBL/GenBank/DDBJ whole genome shotgun (WGS) entry which is preliminary data.</text>
</comment>
<dbReference type="GO" id="GO:0046872">
    <property type="term" value="F:metal ion binding"/>
    <property type="evidence" value="ECO:0007669"/>
    <property type="project" value="InterPro"/>
</dbReference>
<comment type="similarity">
    <text evidence="2">Belongs to the iron-containing alcohol dehydrogenase family.</text>
</comment>
<evidence type="ECO:0000313" key="11">
    <source>
        <dbReference type="Proteomes" id="UP000078507"/>
    </source>
</evidence>
<proteinExistence type="inferred from homology"/>
<dbReference type="Pfam" id="PF25137">
    <property type="entry name" value="ADH_Fe_C"/>
    <property type="match status" value="1"/>
</dbReference>
<dbReference type="InterPro" id="IPR001670">
    <property type="entry name" value="ADH_Fe/GldA"/>
</dbReference>